<evidence type="ECO:0008006" key="4">
    <source>
        <dbReference type="Google" id="ProtNLM"/>
    </source>
</evidence>
<proteinExistence type="predicted"/>
<dbReference type="Proteomes" id="UP000029553">
    <property type="component" value="Unassembled WGS sequence"/>
</dbReference>
<accession>A0A096EHW0</accession>
<gene>
    <name evidence="2" type="ORF">P353_08410</name>
</gene>
<dbReference type="Pfam" id="PF04956">
    <property type="entry name" value="TrbC"/>
    <property type="match status" value="1"/>
</dbReference>
<evidence type="ECO:0000313" key="2">
    <source>
        <dbReference type="EMBL" id="KGH30874.1"/>
    </source>
</evidence>
<dbReference type="InterPro" id="IPR059173">
    <property type="entry name" value="TraA_dom"/>
</dbReference>
<keyword evidence="1" id="KW-1133">Transmembrane helix</keyword>
<evidence type="ECO:0000313" key="3">
    <source>
        <dbReference type="Proteomes" id="UP000029553"/>
    </source>
</evidence>
<dbReference type="InterPro" id="IPR007039">
    <property type="entry name" value="TrbC/VirB2"/>
</dbReference>
<keyword evidence="1" id="KW-0472">Membrane</keyword>
<sequence length="138" mass="14166">MSTLTHNKLIALSQSNFVAKVKKKHLIAGGLVLASIVVLMTPDFALAGGGGSEFDDVWNTLKDWTQGTLGRIVAGAIILVGIIGGIARQSLMAFAMGVGGGMGLYNAPTIIESIMSATIPVAHKAVPSLITMCNGLGC</sequence>
<organism evidence="2 3">
    <name type="scientific">Comamonas testosteroni</name>
    <name type="common">Pseudomonas testosteroni</name>
    <dbReference type="NCBI Taxonomy" id="285"/>
    <lineage>
        <taxon>Bacteria</taxon>
        <taxon>Pseudomonadati</taxon>
        <taxon>Pseudomonadota</taxon>
        <taxon>Betaproteobacteria</taxon>
        <taxon>Burkholderiales</taxon>
        <taxon>Comamonadaceae</taxon>
        <taxon>Comamonas</taxon>
    </lineage>
</organism>
<reference evidence="2 3" key="1">
    <citation type="submission" date="2013-09" db="EMBL/GenBank/DDBJ databases">
        <title>High correlation between genotypes and phenotypes of environmental bacteria Comamonas testosteroni strains.</title>
        <authorList>
            <person name="Liu L."/>
            <person name="Zhu W."/>
            <person name="Xia X."/>
            <person name="Xu B."/>
            <person name="Luo M."/>
            <person name="Wang G."/>
        </authorList>
    </citation>
    <scope>NUCLEOTIDE SEQUENCE [LARGE SCALE GENOMIC DNA]</scope>
    <source>
        <strain evidence="2 3">JL40</strain>
    </source>
</reference>
<name>A0A096EHW0_COMTE</name>
<dbReference type="AlphaFoldDB" id="A0A096EHW0"/>
<dbReference type="RefSeq" id="WP_046461893.1">
    <property type="nucleotide sequence ID" value="NZ_AWOR01000037.1"/>
</dbReference>
<feature type="transmembrane region" description="Helical" evidence="1">
    <location>
        <begin position="26"/>
        <end position="48"/>
    </location>
</feature>
<keyword evidence="1" id="KW-0812">Transmembrane</keyword>
<evidence type="ECO:0000256" key="1">
    <source>
        <dbReference type="SAM" id="Phobius"/>
    </source>
</evidence>
<comment type="caution">
    <text evidence="2">The sequence shown here is derived from an EMBL/GenBank/DDBJ whole genome shotgun (WGS) entry which is preliminary data.</text>
</comment>
<protein>
    <recommendedName>
        <fullName evidence="4">Conjugative transfer protein TraA</fullName>
    </recommendedName>
</protein>
<dbReference type="PATRIC" id="fig|285.48.peg.2332"/>
<dbReference type="NCBIfam" id="NF041281">
    <property type="entry name" value="TraA_gammapb"/>
    <property type="match status" value="1"/>
</dbReference>
<dbReference type="EMBL" id="AWOR01000037">
    <property type="protein sequence ID" value="KGH30874.1"/>
    <property type="molecule type" value="Genomic_DNA"/>
</dbReference>
<feature type="transmembrane region" description="Helical" evidence="1">
    <location>
        <begin position="68"/>
        <end position="87"/>
    </location>
</feature>